<proteinExistence type="predicted"/>
<keyword evidence="1" id="KW-0175">Coiled coil</keyword>
<keyword evidence="2" id="KW-0732">Signal</keyword>
<evidence type="ECO:0000256" key="2">
    <source>
        <dbReference type="SAM" id="SignalP"/>
    </source>
</evidence>
<reference evidence="3 4" key="1">
    <citation type="journal article" date="2018" name="Nat. Biotechnol.">
        <title>A standardized bacterial taxonomy based on genome phylogeny substantially revises the tree of life.</title>
        <authorList>
            <person name="Parks D.H."/>
            <person name="Chuvochina M."/>
            <person name="Waite D.W."/>
            <person name="Rinke C."/>
            <person name="Skarshewski A."/>
            <person name="Chaumeil P.A."/>
            <person name="Hugenholtz P."/>
        </authorList>
    </citation>
    <scope>NUCLEOTIDE SEQUENCE [LARGE SCALE GENOMIC DNA]</scope>
    <source>
        <strain evidence="3">UBA9375</strain>
    </source>
</reference>
<feature type="chain" id="PRO_5017731459" description="Chromosome partition protein Smc" evidence="2">
    <location>
        <begin position="24"/>
        <end position="230"/>
    </location>
</feature>
<evidence type="ECO:0000313" key="3">
    <source>
        <dbReference type="EMBL" id="HCO24584.1"/>
    </source>
</evidence>
<organism evidence="3 4">
    <name type="scientific">Gimesia maris</name>
    <dbReference type="NCBI Taxonomy" id="122"/>
    <lineage>
        <taxon>Bacteria</taxon>
        <taxon>Pseudomonadati</taxon>
        <taxon>Planctomycetota</taxon>
        <taxon>Planctomycetia</taxon>
        <taxon>Planctomycetales</taxon>
        <taxon>Planctomycetaceae</taxon>
        <taxon>Gimesia</taxon>
    </lineage>
</organism>
<evidence type="ECO:0000313" key="4">
    <source>
        <dbReference type="Proteomes" id="UP000263642"/>
    </source>
</evidence>
<evidence type="ECO:0008006" key="5">
    <source>
        <dbReference type="Google" id="ProtNLM"/>
    </source>
</evidence>
<sequence length="230" mass="26410">MTLISKILLVLVLFASIAFMGFAAVSAVGGPNWSKEKDALTDYVFEYQSGENPTWSVKTRRGQEQLSSSPVLAKVIVVAQKHKLQQQNEKLDQVSKTIEPLKKTIQNWELINKVDKAAMDDRAAELEQKIVQLDQQINQLANEGIKISQQIQEVNQEASERRADVFRLRDQIDEIRNERFLAEQQQKTLRDYIDRIQGKVQRLQRQKESLEKVVLAPENNAEPKKELSQK</sequence>
<evidence type="ECO:0000256" key="1">
    <source>
        <dbReference type="SAM" id="Coils"/>
    </source>
</evidence>
<dbReference type="AlphaFoldDB" id="A0A3D3R6S6"/>
<dbReference type="RefSeq" id="WP_154935162.1">
    <property type="nucleotide sequence ID" value="NZ_CP036341.1"/>
</dbReference>
<gene>
    <name evidence="3" type="ORF">DIT97_16720</name>
</gene>
<dbReference type="Proteomes" id="UP000263642">
    <property type="component" value="Unassembled WGS sequence"/>
</dbReference>
<dbReference type="EMBL" id="DQAY01000104">
    <property type="protein sequence ID" value="HCO24584.1"/>
    <property type="molecule type" value="Genomic_DNA"/>
</dbReference>
<feature type="coiled-coil region" evidence="1">
    <location>
        <begin position="116"/>
        <end position="157"/>
    </location>
</feature>
<accession>A0A3D3R6S6</accession>
<feature type="signal peptide" evidence="2">
    <location>
        <begin position="1"/>
        <end position="23"/>
    </location>
</feature>
<protein>
    <recommendedName>
        <fullName evidence="5">Chromosome partition protein Smc</fullName>
    </recommendedName>
</protein>
<comment type="caution">
    <text evidence="3">The sequence shown here is derived from an EMBL/GenBank/DDBJ whole genome shotgun (WGS) entry which is preliminary data.</text>
</comment>
<name>A0A3D3R6S6_9PLAN</name>